<dbReference type="RefSeq" id="WP_059211572.1">
    <property type="nucleotide sequence ID" value="NZ_KQ948683.1"/>
</dbReference>
<evidence type="ECO:0000313" key="2">
    <source>
        <dbReference type="EMBL" id="KUN57386.1"/>
    </source>
</evidence>
<reference evidence="2 3" key="1">
    <citation type="submission" date="2015-10" db="EMBL/GenBank/DDBJ databases">
        <title>Draft genome sequence of Streptomyces canus DSM 40017, type strain for the species Streptomyces canus.</title>
        <authorList>
            <person name="Ruckert C."/>
            <person name="Winkler A."/>
            <person name="Kalinowski J."/>
            <person name="Kampfer P."/>
            <person name="Glaeser S."/>
        </authorList>
    </citation>
    <scope>NUCLEOTIDE SEQUENCE [LARGE SCALE GENOMIC DNA]</scope>
    <source>
        <strain evidence="2 3">DSM 40017</strain>
    </source>
</reference>
<dbReference type="PANTHER" id="PTHR43301">
    <property type="entry name" value="ARABINAN ENDO-1,5-ALPHA-L-ARABINOSIDASE"/>
    <property type="match status" value="1"/>
</dbReference>
<protein>
    <submittedName>
        <fullName evidence="2">Glycosyl hydrolase</fullName>
    </submittedName>
</protein>
<comment type="caution">
    <text evidence="2">The sequence shown here is derived from an EMBL/GenBank/DDBJ whole genome shotgun (WGS) entry which is preliminary data.</text>
</comment>
<evidence type="ECO:0000313" key="3">
    <source>
        <dbReference type="Proteomes" id="UP000053669"/>
    </source>
</evidence>
<evidence type="ECO:0000256" key="1">
    <source>
        <dbReference type="SAM" id="MobiDB-lite"/>
    </source>
</evidence>
<accession>A0A124HV56</accession>
<dbReference type="AlphaFoldDB" id="A0A124HV56"/>
<dbReference type="PANTHER" id="PTHR43301:SF3">
    <property type="entry name" value="ARABINAN ENDO-1,5-ALPHA-L-ARABINOSIDASE A-RELATED"/>
    <property type="match status" value="1"/>
</dbReference>
<dbReference type="InterPro" id="IPR023296">
    <property type="entry name" value="Glyco_hydro_beta-prop_sf"/>
</dbReference>
<gene>
    <name evidence="2" type="ORF">AQJ46_47470</name>
</gene>
<sequence>MNRVARAPLFRDPIHDGAADPVAVFNRQTGEWWLVYTNRRTTAPGPGVSWVYGTDLGVAASADGGRTWTYRGTLPGLETEWGRNTFWAPEIIWHDGLYHMYVSYIRGIRDDWNGAAAIHHYTSPDLLNWTHHGPVDLGSDGVIDACVFPLPGGGWRMWFKDGRRGSLTYAADSPDLYQWHPTGLAVGHRPHEGPNVFELGGHYWMLVDEWRGQGVLRSDDLTTWEHQGLILDKPGSRPDDETIGLHADVVVQGETAYVFYFTHPGRVGDAAEDDTYATRRSSLQVAAARAVDGTLHCDRDEPVRLDLNPVSWTAGATPPSDADDSKGV</sequence>
<dbReference type="InterPro" id="IPR050727">
    <property type="entry name" value="GH43_arabinanases"/>
</dbReference>
<keyword evidence="2" id="KW-0378">Hydrolase</keyword>
<organism evidence="2 3">
    <name type="scientific">Streptomyces canus</name>
    <dbReference type="NCBI Taxonomy" id="58343"/>
    <lineage>
        <taxon>Bacteria</taxon>
        <taxon>Bacillati</taxon>
        <taxon>Actinomycetota</taxon>
        <taxon>Actinomycetes</taxon>
        <taxon>Kitasatosporales</taxon>
        <taxon>Streptomycetaceae</taxon>
        <taxon>Streptomyces</taxon>
        <taxon>Streptomyces aurantiacus group</taxon>
    </lineage>
</organism>
<name>A0A124HV56_9ACTN</name>
<proteinExistence type="predicted"/>
<dbReference type="STRING" id="58343.AQJ46_47470"/>
<feature type="region of interest" description="Disordered" evidence="1">
    <location>
        <begin position="309"/>
        <end position="328"/>
    </location>
</feature>
<dbReference type="Gene3D" id="2.115.10.20">
    <property type="entry name" value="Glycosyl hydrolase domain, family 43"/>
    <property type="match status" value="2"/>
</dbReference>
<dbReference type="CDD" id="cd08984">
    <property type="entry name" value="GH43-like"/>
    <property type="match status" value="1"/>
</dbReference>
<dbReference type="GO" id="GO:0016787">
    <property type="term" value="F:hydrolase activity"/>
    <property type="evidence" value="ECO:0007669"/>
    <property type="project" value="UniProtKB-KW"/>
</dbReference>
<dbReference type="Proteomes" id="UP000053669">
    <property type="component" value="Unassembled WGS sequence"/>
</dbReference>
<dbReference type="SUPFAM" id="SSF75005">
    <property type="entry name" value="Arabinanase/levansucrase/invertase"/>
    <property type="match status" value="1"/>
</dbReference>
<dbReference type="EMBL" id="LMWU01000073">
    <property type="protein sequence ID" value="KUN57386.1"/>
    <property type="molecule type" value="Genomic_DNA"/>
</dbReference>